<dbReference type="InterPro" id="IPR006439">
    <property type="entry name" value="HAD-SF_hydro_IA"/>
</dbReference>
<dbReference type="CDD" id="cd01427">
    <property type="entry name" value="HAD_like"/>
    <property type="match status" value="1"/>
</dbReference>
<dbReference type="InterPro" id="IPR041492">
    <property type="entry name" value="HAD_2"/>
</dbReference>
<dbReference type="GO" id="GO:0008967">
    <property type="term" value="F:phosphoglycolate phosphatase activity"/>
    <property type="evidence" value="ECO:0007669"/>
    <property type="project" value="TreeGrafter"/>
</dbReference>
<protein>
    <submittedName>
        <fullName evidence="2">HAD family hydrolase</fullName>
    </submittedName>
</protein>
<dbReference type="InterPro" id="IPR023214">
    <property type="entry name" value="HAD_sf"/>
</dbReference>
<organism evidence="2 3">
    <name type="scientific">Ignisphaera aggregans</name>
    <dbReference type="NCBI Taxonomy" id="334771"/>
    <lineage>
        <taxon>Archaea</taxon>
        <taxon>Thermoproteota</taxon>
        <taxon>Thermoprotei</taxon>
        <taxon>Desulfurococcales</taxon>
        <taxon>Desulfurococcaceae</taxon>
        <taxon>Ignisphaera</taxon>
    </lineage>
</organism>
<dbReference type="GO" id="GO:0006281">
    <property type="term" value="P:DNA repair"/>
    <property type="evidence" value="ECO:0007669"/>
    <property type="project" value="TreeGrafter"/>
</dbReference>
<keyword evidence="2" id="KW-0378">Hydrolase</keyword>
<dbReference type="Proteomes" id="UP000605805">
    <property type="component" value="Unassembled WGS sequence"/>
</dbReference>
<dbReference type="NCBIfam" id="TIGR01549">
    <property type="entry name" value="HAD-SF-IA-v1"/>
    <property type="match status" value="1"/>
</dbReference>
<gene>
    <name evidence="2" type="ORF">EYH02_01160</name>
</gene>
<dbReference type="InterPro" id="IPR036412">
    <property type="entry name" value="HAD-like_sf"/>
</dbReference>
<dbReference type="PANTHER" id="PTHR43434:SF22">
    <property type="entry name" value="PHOSPHOGLYCOLATE PHOSPHATASE"/>
    <property type="match status" value="1"/>
</dbReference>
<proteinExistence type="inferred from homology"/>
<dbReference type="Pfam" id="PF13419">
    <property type="entry name" value="HAD_2"/>
    <property type="match status" value="1"/>
</dbReference>
<dbReference type="PANTHER" id="PTHR43434">
    <property type="entry name" value="PHOSPHOGLYCOLATE PHOSPHATASE"/>
    <property type="match status" value="1"/>
</dbReference>
<evidence type="ECO:0000313" key="3">
    <source>
        <dbReference type="Proteomes" id="UP000605805"/>
    </source>
</evidence>
<dbReference type="Gene3D" id="3.40.50.1000">
    <property type="entry name" value="HAD superfamily/HAD-like"/>
    <property type="match status" value="1"/>
</dbReference>
<evidence type="ECO:0000313" key="2">
    <source>
        <dbReference type="EMBL" id="HIP56671.1"/>
    </source>
</evidence>
<comment type="similarity">
    <text evidence="1">Belongs to the HAD-like hydrolase superfamily.</text>
</comment>
<evidence type="ECO:0000256" key="1">
    <source>
        <dbReference type="ARBA" id="ARBA00007958"/>
    </source>
</evidence>
<dbReference type="SUPFAM" id="SSF56784">
    <property type="entry name" value="HAD-like"/>
    <property type="match status" value="1"/>
</dbReference>
<reference evidence="2" key="1">
    <citation type="journal article" date="2020" name="ISME J.">
        <title>Gammaproteobacteria mediating utilization of methyl-, sulfur- and petroleum organic compounds in deep ocean hydrothermal plumes.</title>
        <authorList>
            <person name="Zhou Z."/>
            <person name="Liu Y."/>
            <person name="Pan J."/>
            <person name="Cron B.R."/>
            <person name="Toner B.M."/>
            <person name="Anantharaman K."/>
            <person name="Breier J.A."/>
            <person name="Dick G.J."/>
            <person name="Li M."/>
        </authorList>
    </citation>
    <scope>NUCLEOTIDE SEQUENCE</scope>
    <source>
        <strain evidence="2">SZUA-1435</strain>
    </source>
</reference>
<dbReference type="InterPro" id="IPR050155">
    <property type="entry name" value="HAD-like_hydrolase_sf"/>
</dbReference>
<dbReference type="AlphaFoldDB" id="A0A832YZK3"/>
<comment type="caution">
    <text evidence="2">The sequence shown here is derived from an EMBL/GenBank/DDBJ whole genome shotgun (WGS) entry which is preliminary data.</text>
</comment>
<accession>A0A832YZK3</accession>
<sequence length="214" mass="24358">MMLLAFDLDGTLVRLPIDWRVVESNIERISGGQVRSFLGFLARFYNTRKFWEIHQLVERLELEAVERLEVLDNADVVVRDASKHFEIAIVTMQSRYVCRAVLRKLGLESLVKYVVARDDAGTRVDQLRQLISIAGKPPREIIFVGDKVLDAFSALMLGINPILVLRTVSNPWFTPSDNILEDLEAMQIPVVNSLREALDLALRLGRQRSVEGEE</sequence>
<dbReference type="EMBL" id="DQTV01000028">
    <property type="protein sequence ID" value="HIP56671.1"/>
    <property type="molecule type" value="Genomic_DNA"/>
</dbReference>
<name>A0A832YZK3_9CREN</name>